<dbReference type="Proteomes" id="UP000702544">
    <property type="component" value="Unassembled WGS sequence"/>
</dbReference>
<dbReference type="NCBIfam" id="NF009911">
    <property type="entry name" value="PRK13371.1"/>
    <property type="match status" value="1"/>
</dbReference>
<dbReference type="CDD" id="cd13944">
    <property type="entry name" value="lytB_ispH"/>
    <property type="match status" value="1"/>
</dbReference>
<evidence type="ECO:0000313" key="10">
    <source>
        <dbReference type="Proteomes" id="UP000702544"/>
    </source>
</evidence>
<keyword evidence="2" id="KW-0004">4Fe-4S</keyword>
<keyword evidence="5" id="KW-0408">Iron</keyword>
<dbReference type="Gene3D" id="3.40.1010.20">
    <property type="entry name" value="4-hydroxy-3-methylbut-2-enyl diphosphate reductase, catalytic domain"/>
    <property type="match status" value="2"/>
</dbReference>
<organism evidence="9 10">
    <name type="scientific">Candidatus Kutchimonas denitrificans</name>
    <dbReference type="NCBI Taxonomy" id="3056748"/>
    <lineage>
        <taxon>Bacteria</taxon>
        <taxon>Pseudomonadati</taxon>
        <taxon>Gemmatimonadota</taxon>
        <taxon>Gemmatimonadia</taxon>
        <taxon>Candidatus Palauibacterales</taxon>
        <taxon>Candidatus Palauibacteraceae</taxon>
        <taxon>Candidatus Kutchimonas</taxon>
    </lineage>
</organism>
<accession>A0AAE4Z962</accession>
<comment type="pathway">
    <text evidence="7">Isoprenoid biosynthesis; isopentenyl diphosphate biosynthesis via DXP pathway; isopentenyl diphosphate from 1-deoxy-D-xylulose 5-phosphate: step 6/6.</text>
</comment>
<dbReference type="EMBL" id="JAACAK010000049">
    <property type="protein sequence ID" value="NIR74937.1"/>
    <property type="molecule type" value="Genomic_DNA"/>
</dbReference>
<evidence type="ECO:0000256" key="3">
    <source>
        <dbReference type="ARBA" id="ARBA00022723"/>
    </source>
</evidence>
<evidence type="ECO:0000256" key="1">
    <source>
        <dbReference type="ARBA" id="ARBA00001966"/>
    </source>
</evidence>
<protein>
    <submittedName>
        <fullName evidence="9">4-hydroxy-3-methylbut-2-enyl diphosphate reductase</fullName>
        <ecNumber evidence="9">1.17.7.4</ecNumber>
    </submittedName>
</protein>
<evidence type="ECO:0000256" key="4">
    <source>
        <dbReference type="ARBA" id="ARBA00023002"/>
    </source>
</evidence>
<evidence type="ECO:0000256" key="2">
    <source>
        <dbReference type="ARBA" id="ARBA00022485"/>
    </source>
</evidence>
<keyword evidence="4 9" id="KW-0560">Oxidoreductase</keyword>
<dbReference type="GO" id="GO:0050992">
    <property type="term" value="P:dimethylallyl diphosphate biosynthetic process"/>
    <property type="evidence" value="ECO:0007669"/>
    <property type="project" value="InterPro"/>
</dbReference>
<comment type="cofactor">
    <cofactor evidence="1">
        <name>[4Fe-4S] cluster</name>
        <dbReference type="ChEBI" id="CHEBI:49883"/>
    </cofactor>
</comment>
<evidence type="ECO:0000256" key="8">
    <source>
        <dbReference type="ARBA" id="ARBA00046314"/>
    </source>
</evidence>
<dbReference type="PANTHER" id="PTHR31619">
    <property type="entry name" value="4-HYDROXY-3-METHYLBUT-2-ENYL DIPHOSPHATE REDUCTASE, CHLOROPLASTIC"/>
    <property type="match status" value="1"/>
</dbReference>
<comment type="pathway">
    <text evidence="8">Isoprenoid biosynthesis; dimethylallyl diphosphate biosynthesis; dimethylallyl diphosphate from (2E)-4-hydroxy-3-methylbutenyl diphosphate: step 1/1.</text>
</comment>
<gene>
    <name evidence="9" type="ORF">GWO12_07455</name>
</gene>
<dbReference type="GO" id="GO:0051745">
    <property type="term" value="F:4-hydroxy-3-methylbut-2-enyl diphosphate reductase activity"/>
    <property type="evidence" value="ECO:0007669"/>
    <property type="project" value="UniProtKB-EC"/>
</dbReference>
<dbReference type="GO" id="GO:0019288">
    <property type="term" value="P:isopentenyl diphosphate biosynthetic process, methylerythritol 4-phosphate pathway"/>
    <property type="evidence" value="ECO:0007669"/>
    <property type="project" value="InterPro"/>
</dbReference>
<comment type="caution">
    <text evidence="9">The sequence shown here is derived from an EMBL/GenBank/DDBJ whole genome shotgun (WGS) entry which is preliminary data.</text>
</comment>
<dbReference type="GO" id="GO:0051539">
    <property type="term" value="F:4 iron, 4 sulfur cluster binding"/>
    <property type="evidence" value="ECO:0007669"/>
    <property type="project" value="UniProtKB-KW"/>
</dbReference>
<dbReference type="Pfam" id="PF02401">
    <property type="entry name" value="LYTB"/>
    <property type="match status" value="1"/>
</dbReference>
<dbReference type="PANTHER" id="PTHR31619:SF5">
    <property type="entry name" value="4-HYDROXY-3-METHYLBUT-2-ENYL DIPHOSPHATE REDUCTASE, CHLOROPLASTIC"/>
    <property type="match status" value="1"/>
</dbReference>
<dbReference type="EC" id="1.17.7.4" evidence="9"/>
<dbReference type="GO" id="GO:0046872">
    <property type="term" value="F:metal ion binding"/>
    <property type="evidence" value="ECO:0007669"/>
    <property type="project" value="UniProtKB-KW"/>
</dbReference>
<dbReference type="InterPro" id="IPR003451">
    <property type="entry name" value="LytB/IspH"/>
</dbReference>
<evidence type="ECO:0000256" key="7">
    <source>
        <dbReference type="ARBA" id="ARBA00046313"/>
    </source>
</evidence>
<dbReference type="NCBIfam" id="TIGR00216">
    <property type="entry name" value="ispH_lytB"/>
    <property type="match status" value="1"/>
</dbReference>
<evidence type="ECO:0000313" key="9">
    <source>
        <dbReference type="EMBL" id="NIR74937.1"/>
    </source>
</evidence>
<dbReference type="AlphaFoldDB" id="A0AAE4Z962"/>
<evidence type="ECO:0000256" key="6">
    <source>
        <dbReference type="ARBA" id="ARBA00023014"/>
    </source>
</evidence>
<reference evidence="9 10" key="1">
    <citation type="submission" date="2020-01" db="EMBL/GenBank/DDBJ databases">
        <title>Genomes assembled from Gulf of Kutch pelagic sediment metagenomes.</title>
        <authorList>
            <person name="Chandrashekar M."/>
            <person name="Mahajan M.S."/>
            <person name="Dave K.J."/>
            <person name="Vatsa P."/>
            <person name="Nathani N.M."/>
        </authorList>
    </citation>
    <scope>NUCLEOTIDE SEQUENCE [LARGE SCALE GENOMIC DNA]</scope>
    <source>
        <strain evidence="9">KS3-K002</strain>
    </source>
</reference>
<dbReference type="Gene3D" id="3.40.50.11270">
    <property type="match status" value="1"/>
</dbReference>
<sequence>MSDAKTYFRTGLGLKKAVLPVLEGEYHSQVVDRLRERGYRATADGITVRLAEEFGYCYGVDRAVQYAYEARHKFPDRRLFLIGEIIHNPHVNARMQGMGIEFLMPGADGRFEFSGLAPEDVVIIPAFGVTRHDFQALRDIGCLLVDTTCGSVLNVWKRVESYAGDGYTAIIHGKFFHEESKATASQASVCAGAYLIVRDMEETRAVCDYIANGGDRDAFLEAFGHACSEGFDPDRDLQKVGVANQTTMLASETAKIAAEFKRAMVERYGEANLEAHYRHFDTLCSATQDRQDAVMRMMESPPDIMIVIGGYNSSNTNHLAQMCAEHTRTFHLEDATCIDPEAGTISHKIVGTDRIVTEADWLPGGDIEVGLTAGASTPNNKIGDTVERILATRGISLDTFLDPAADRAEA</sequence>
<keyword evidence="3" id="KW-0479">Metal-binding</keyword>
<keyword evidence="6" id="KW-0411">Iron-sulfur</keyword>
<proteinExistence type="predicted"/>
<name>A0AAE4Z962_9BACT</name>
<evidence type="ECO:0000256" key="5">
    <source>
        <dbReference type="ARBA" id="ARBA00023004"/>
    </source>
</evidence>